<dbReference type="EMBL" id="JACIDK010000011">
    <property type="protein sequence ID" value="MBB3893451.1"/>
    <property type="molecule type" value="Genomic_DNA"/>
</dbReference>
<sequence>MRLALMAAAALAAATPAYAQQSPASAAAKGRVAPLSVQVIGALPQAEVKAFTAKAGTIIDKVLATPALHQPRGFSITRSLTVDSPPSDQVQSQPFVARATMIPQMINLEAGAKPDAEGAYMGRLEGPTFQIRFNSLTALYPNDNGDRLDQPRDLPMKMTAIQGFPVFQVGIRQVILIAKPGRLPYRPMTKGEYLDWLAKEIPGDTRLAPTRAALTGQQLAAPACASSRLSQLFGDCAKGAAPIVRLNPAYFDKGARKGAIQLVAISTPIPGGHGHKILEPKLKAAASELDLASIQALLD</sequence>
<comment type="caution">
    <text evidence="2">The sequence shown here is derived from an EMBL/GenBank/DDBJ whole genome shotgun (WGS) entry which is preliminary data.</text>
</comment>
<organism evidence="2 3">
    <name type="scientific">Phenylobacterium haematophilum</name>
    <dbReference type="NCBI Taxonomy" id="98513"/>
    <lineage>
        <taxon>Bacteria</taxon>
        <taxon>Pseudomonadati</taxon>
        <taxon>Pseudomonadota</taxon>
        <taxon>Alphaproteobacteria</taxon>
        <taxon>Caulobacterales</taxon>
        <taxon>Caulobacteraceae</taxon>
        <taxon>Phenylobacterium</taxon>
    </lineage>
</organism>
<protein>
    <submittedName>
        <fullName evidence="2">Uncharacterized protein</fullName>
    </submittedName>
</protein>
<keyword evidence="1" id="KW-0732">Signal</keyword>
<dbReference type="AlphaFoldDB" id="A0A840A7M5"/>
<proteinExistence type="predicted"/>
<reference evidence="2 3" key="1">
    <citation type="submission" date="2020-08" db="EMBL/GenBank/DDBJ databases">
        <title>Genomic Encyclopedia of Type Strains, Phase IV (KMG-IV): sequencing the most valuable type-strain genomes for metagenomic binning, comparative biology and taxonomic classification.</title>
        <authorList>
            <person name="Goeker M."/>
        </authorList>
    </citation>
    <scope>NUCLEOTIDE SEQUENCE [LARGE SCALE GENOMIC DNA]</scope>
    <source>
        <strain evidence="2 3">DSM 21793</strain>
    </source>
</reference>
<evidence type="ECO:0000313" key="3">
    <source>
        <dbReference type="Proteomes" id="UP000530564"/>
    </source>
</evidence>
<dbReference type="RefSeq" id="WP_183776955.1">
    <property type="nucleotide sequence ID" value="NZ_JACIDK010000011.1"/>
</dbReference>
<accession>A0A840A7M5</accession>
<gene>
    <name evidence="2" type="ORF">GGQ61_004195</name>
</gene>
<evidence type="ECO:0000256" key="1">
    <source>
        <dbReference type="SAM" id="SignalP"/>
    </source>
</evidence>
<feature type="chain" id="PRO_5032670047" evidence="1">
    <location>
        <begin position="20"/>
        <end position="299"/>
    </location>
</feature>
<name>A0A840A7M5_9CAUL</name>
<evidence type="ECO:0000313" key="2">
    <source>
        <dbReference type="EMBL" id="MBB3893451.1"/>
    </source>
</evidence>
<dbReference type="Proteomes" id="UP000530564">
    <property type="component" value="Unassembled WGS sequence"/>
</dbReference>
<feature type="signal peptide" evidence="1">
    <location>
        <begin position="1"/>
        <end position="19"/>
    </location>
</feature>
<keyword evidence="3" id="KW-1185">Reference proteome</keyword>